<dbReference type="InterPro" id="IPR038665">
    <property type="entry name" value="Voltage-dep_anion_channel_sf"/>
</dbReference>
<name>A0AAJ0HNN5_9PEZI</name>
<feature type="transmembrane region" description="Helical" evidence="6">
    <location>
        <begin position="389"/>
        <end position="412"/>
    </location>
</feature>
<gene>
    <name evidence="7" type="ORF">B0T25DRAFT_176589</name>
</gene>
<dbReference type="AlphaFoldDB" id="A0AAJ0HNN5"/>
<evidence type="ECO:0000256" key="6">
    <source>
        <dbReference type="SAM" id="Phobius"/>
    </source>
</evidence>
<keyword evidence="3 6" id="KW-1133">Transmembrane helix</keyword>
<dbReference type="InterPro" id="IPR030185">
    <property type="entry name" value="Mae1"/>
</dbReference>
<reference evidence="7" key="1">
    <citation type="journal article" date="2023" name="Mol. Phylogenet. Evol.">
        <title>Genome-scale phylogeny and comparative genomics of the fungal order Sordariales.</title>
        <authorList>
            <person name="Hensen N."/>
            <person name="Bonometti L."/>
            <person name="Westerberg I."/>
            <person name="Brannstrom I.O."/>
            <person name="Guillou S."/>
            <person name="Cros-Aarteil S."/>
            <person name="Calhoun S."/>
            <person name="Haridas S."/>
            <person name="Kuo A."/>
            <person name="Mondo S."/>
            <person name="Pangilinan J."/>
            <person name="Riley R."/>
            <person name="LaButti K."/>
            <person name="Andreopoulos B."/>
            <person name="Lipzen A."/>
            <person name="Chen C."/>
            <person name="Yan M."/>
            <person name="Daum C."/>
            <person name="Ng V."/>
            <person name="Clum A."/>
            <person name="Steindorff A."/>
            <person name="Ohm R.A."/>
            <person name="Martin F."/>
            <person name="Silar P."/>
            <person name="Natvig D.O."/>
            <person name="Lalanne C."/>
            <person name="Gautier V."/>
            <person name="Ament-Velasquez S.L."/>
            <person name="Kruys A."/>
            <person name="Hutchinson M.I."/>
            <person name="Powell A.J."/>
            <person name="Barry K."/>
            <person name="Miller A.N."/>
            <person name="Grigoriev I.V."/>
            <person name="Debuchy R."/>
            <person name="Gladieux P."/>
            <person name="Hiltunen Thoren M."/>
            <person name="Johannesson H."/>
        </authorList>
    </citation>
    <scope>NUCLEOTIDE SEQUENCE</scope>
    <source>
        <strain evidence="7">CBS 955.72</strain>
    </source>
</reference>
<evidence type="ECO:0000256" key="5">
    <source>
        <dbReference type="SAM" id="MobiDB-lite"/>
    </source>
</evidence>
<feature type="transmembrane region" description="Helical" evidence="6">
    <location>
        <begin position="206"/>
        <end position="226"/>
    </location>
</feature>
<dbReference type="Pfam" id="PF03595">
    <property type="entry name" value="SLAC1"/>
    <property type="match status" value="1"/>
</dbReference>
<keyword evidence="8" id="KW-1185">Reference proteome</keyword>
<keyword evidence="2 6" id="KW-0812">Transmembrane</keyword>
<dbReference type="CDD" id="cd09317">
    <property type="entry name" value="TDT_Mae1_like"/>
    <property type="match status" value="1"/>
</dbReference>
<dbReference type="GO" id="GO:0016020">
    <property type="term" value="C:membrane"/>
    <property type="evidence" value="ECO:0007669"/>
    <property type="project" value="UniProtKB-SubCell"/>
</dbReference>
<reference evidence="7" key="2">
    <citation type="submission" date="2023-06" db="EMBL/GenBank/DDBJ databases">
        <authorList>
            <consortium name="Lawrence Berkeley National Laboratory"/>
            <person name="Haridas S."/>
            <person name="Hensen N."/>
            <person name="Bonometti L."/>
            <person name="Westerberg I."/>
            <person name="Brannstrom I.O."/>
            <person name="Guillou S."/>
            <person name="Cros-Aarteil S."/>
            <person name="Calhoun S."/>
            <person name="Kuo A."/>
            <person name="Mondo S."/>
            <person name="Pangilinan J."/>
            <person name="Riley R."/>
            <person name="Labutti K."/>
            <person name="Andreopoulos B."/>
            <person name="Lipzen A."/>
            <person name="Chen C."/>
            <person name="Yanf M."/>
            <person name="Daum C."/>
            <person name="Ng V."/>
            <person name="Clum A."/>
            <person name="Steindorff A."/>
            <person name="Ohm R."/>
            <person name="Martin F."/>
            <person name="Silar P."/>
            <person name="Natvig D."/>
            <person name="Lalanne C."/>
            <person name="Gautier V."/>
            <person name="Ament-Velasquez S.L."/>
            <person name="Kruys A."/>
            <person name="Hutchinson M.I."/>
            <person name="Powell A.J."/>
            <person name="Barry K."/>
            <person name="Miller A.N."/>
            <person name="Grigoriev I.V."/>
            <person name="Debuchy R."/>
            <person name="Gladieux P."/>
            <person name="Thoren M.H."/>
            <person name="Johannesson H."/>
        </authorList>
    </citation>
    <scope>NUCLEOTIDE SEQUENCE</scope>
    <source>
        <strain evidence="7">CBS 955.72</strain>
    </source>
</reference>
<sequence length="493" mass="54895">MFGNGVWRWCLGWRQQQQQPLPPQPYPLFRQPDDDYRTQLNQSNRPPHMPQDSFGGETYHGESSRSSFDESPETFQDLEKSRSITSLTALTPNRAMFAQSDEEQLPPGKPTGETIDPYSPTRPKLGIKQRLAHFTWAWYTLVMSTGGLSLLIISQPHQFPGLREIGLVVYIINVILFTLVTSALLARFFLFPGTFKKSITHPREGFFFPTFFLSLATLITSTQRYAVPTNAADASPGLLWAIQAAFWLYLALTTLVAVGQYSYVFAAHTHGLQTMMPTWILPIFPIMLSGTIAAVIAGSQPPTQAVPIIMAGLTCQGLGLAVAVMMYAHMVGRLMQSGLPNREHRPGLFMCVGPPAFTALAFLGLAQALPPNFDHDMDGLLDTSIIRTAAIMGAGFLWALSFWWFGIAVLAVLQSPPRYFHLGWWATVFPNTGFTLATISLGKAFQNEPVLWFATAMSICLLLTYSFVLYSHVQAVLVQDIMYPARDEDFEDH</sequence>
<comment type="subcellular location">
    <subcellularLocation>
        <location evidence="1">Membrane</location>
        <topology evidence="1">Multi-pass membrane protein</topology>
    </subcellularLocation>
</comment>
<feature type="transmembrane region" description="Helical" evidence="6">
    <location>
        <begin position="165"/>
        <end position="186"/>
    </location>
</feature>
<feature type="transmembrane region" description="Helical" evidence="6">
    <location>
        <begin position="305"/>
        <end position="328"/>
    </location>
</feature>
<feature type="transmembrane region" description="Helical" evidence="6">
    <location>
        <begin position="348"/>
        <end position="369"/>
    </location>
</feature>
<evidence type="ECO:0000256" key="2">
    <source>
        <dbReference type="ARBA" id="ARBA00022692"/>
    </source>
</evidence>
<feature type="region of interest" description="Disordered" evidence="5">
    <location>
        <begin position="97"/>
        <end position="120"/>
    </location>
</feature>
<evidence type="ECO:0000256" key="3">
    <source>
        <dbReference type="ARBA" id="ARBA00022989"/>
    </source>
</evidence>
<feature type="transmembrane region" description="Helical" evidence="6">
    <location>
        <begin position="424"/>
        <end position="445"/>
    </location>
</feature>
<comment type="caution">
    <text evidence="7">The sequence shown here is derived from an EMBL/GenBank/DDBJ whole genome shotgun (WGS) entry which is preliminary data.</text>
</comment>
<evidence type="ECO:0000313" key="7">
    <source>
        <dbReference type="EMBL" id="KAK3358083.1"/>
    </source>
</evidence>
<evidence type="ECO:0000256" key="1">
    <source>
        <dbReference type="ARBA" id="ARBA00004141"/>
    </source>
</evidence>
<dbReference type="EMBL" id="JAUIQD010000003">
    <property type="protein sequence ID" value="KAK3358083.1"/>
    <property type="molecule type" value="Genomic_DNA"/>
</dbReference>
<dbReference type="Gene3D" id="1.50.10.150">
    <property type="entry name" value="Voltage-dependent anion channel"/>
    <property type="match status" value="1"/>
</dbReference>
<feature type="transmembrane region" description="Helical" evidence="6">
    <location>
        <begin position="279"/>
        <end position="299"/>
    </location>
</feature>
<dbReference type="InterPro" id="IPR004695">
    <property type="entry name" value="SLAC1/Mae1/Ssu1/TehA"/>
</dbReference>
<proteinExistence type="predicted"/>
<feature type="transmembrane region" description="Helical" evidence="6">
    <location>
        <begin position="451"/>
        <end position="473"/>
    </location>
</feature>
<feature type="transmembrane region" description="Helical" evidence="6">
    <location>
        <begin position="131"/>
        <end position="153"/>
    </location>
</feature>
<evidence type="ECO:0000256" key="4">
    <source>
        <dbReference type="ARBA" id="ARBA00023136"/>
    </source>
</evidence>
<dbReference type="Proteomes" id="UP001275084">
    <property type="component" value="Unassembled WGS sequence"/>
</dbReference>
<accession>A0AAJ0HNN5</accession>
<organism evidence="7 8">
    <name type="scientific">Lasiosphaeria hispida</name>
    <dbReference type="NCBI Taxonomy" id="260671"/>
    <lineage>
        <taxon>Eukaryota</taxon>
        <taxon>Fungi</taxon>
        <taxon>Dikarya</taxon>
        <taxon>Ascomycota</taxon>
        <taxon>Pezizomycotina</taxon>
        <taxon>Sordariomycetes</taxon>
        <taxon>Sordariomycetidae</taxon>
        <taxon>Sordariales</taxon>
        <taxon>Lasiosphaeriaceae</taxon>
        <taxon>Lasiosphaeria</taxon>
    </lineage>
</organism>
<dbReference type="PANTHER" id="PTHR31162">
    <property type="entry name" value="MALIC ACID TRANSPORT PROTEIN-RELATED"/>
    <property type="match status" value="1"/>
</dbReference>
<keyword evidence="4 6" id="KW-0472">Membrane</keyword>
<evidence type="ECO:0000313" key="8">
    <source>
        <dbReference type="Proteomes" id="UP001275084"/>
    </source>
</evidence>
<feature type="transmembrane region" description="Helical" evidence="6">
    <location>
        <begin position="246"/>
        <end position="267"/>
    </location>
</feature>
<dbReference type="GO" id="GO:0015140">
    <property type="term" value="F:malate transmembrane transporter activity"/>
    <property type="evidence" value="ECO:0007669"/>
    <property type="project" value="InterPro"/>
</dbReference>
<dbReference type="PANTHER" id="PTHR31162:SF0">
    <property type="entry name" value="MALIC ACID TRANSPORT PROTEIN"/>
    <property type="match status" value="1"/>
</dbReference>
<protein>
    <submittedName>
        <fullName evidence="7">Voltage-dependent anion channel-domain-containing protein</fullName>
    </submittedName>
</protein>
<feature type="region of interest" description="Disordered" evidence="5">
    <location>
        <begin position="18"/>
        <end position="82"/>
    </location>
</feature>